<evidence type="ECO:0000313" key="3">
    <source>
        <dbReference type="Proteomes" id="UP000094622"/>
    </source>
</evidence>
<dbReference type="AlphaFoldDB" id="A0A1E3GYW0"/>
<protein>
    <submittedName>
        <fullName evidence="2">Uncharacterized protein</fullName>
    </submittedName>
</protein>
<sequence length="104" mass="11554">MTTPTLSPRQRHHARHALGLPNPPKGDRARTCRNRVETIRGTAPDEMLQAMADLGWAELVPSRFATASFHVWRLTRAGALLALADDETLDPEDFPQPTTEETTP</sequence>
<feature type="region of interest" description="Disordered" evidence="1">
    <location>
        <begin position="1"/>
        <end position="29"/>
    </location>
</feature>
<keyword evidence="3" id="KW-1185">Reference proteome</keyword>
<dbReference type="EMBL" id="MCRJ01000103">
    <property type="protein sequence ID" value="ODN69222.1"/>
    <property type="molecule type" value="Genomic_DNA"/>
</dbReference>
<evidence type="ECO:0000313" key="2">
    <source>
        <dbReference type="EMBL" id="ODN69222.1"/>
    </source>
</evidence>
<gene>
    <name evidence="2" type="ORF">A6302_03484</name>
</gene>
<comment type="caution">
    <text evidence="2">The sequence shown here is derived from an EMBL/GenBank/DDBJ whole genome shotgun (WGS) entry which is preliminary data.</text>
</comment>
<organism evidence="2 3">
    <name type="scientific">Methylobrevis pamukkalensis</name>
    <dbReference type="NCBI Taxonomy" id="1439726"/>
    <lineage>
        <taxon>Bacteria</taxon>
        <taxon>Pseudomonadati</taxon>
        <taxon>Pseudomonadota</taxon>
        <taxon>Alphaproteobacteria</taxon>
        <taxon>Hyphomicrobiales</taxon>
        <taxon>Pleomorphomonadaceae</taxon>
        <taxon>Methylobrevis</taxon>
    </lineage>
</organism>
<dbReference type="RefSeq" id="WP_069307817.1">
    <property type="nucleotide sequence ID" value="NZ_MCRJ01000103.1"/>
</dbReference>
<proteinExistence type="predicted"/>
<name>A0A1E3GYW0_9HYPH</name>
<dbReference type="Proteomes" id="UP000094622">
    <property type="component" value="Unassembled WGS sequence"/>
</dbReference>
<reference evidence="2 3" key="1">
    <citation type="submission" date="2016-07" db="EMBL/GenBank/DDBJ databases">
        <title>Draft Genome Sequence of Methylobrevis pamukkalensis PK2.</title>
        <authorList>
            <person name="Vasilenko O.V."/>
            <person name="Doronina N.V."/>
            <person name="Shmareva M.N."/>
            <person name="Tarlachkov S.V."/>
            <person name="Mustakhimov I."/>
            <person name="Trotsenko Y.A."/>
        </authorList>
    </citation>
    <scope>NUCLEOTIDE SEQUENCE [LARGE SCALE GENOMIC DNA]</scope>
    <source>
        <strain evidence="2 3">PK2</strain>
    </source>
</reference>
<dbReference type="OrthoDB" id="8451126at2"/>
<evidence type="ECO:0000256" key="1">
    <source>
        <dbReference type="SAM" id="MobiDB-lite"/>
    </source>
</evidence>
<accession>A0A1E3GYW0</accession>
<feature type="region of interest" description="Disordered" evidence="1">
    <location>
        <begin position="85"/>
        <end position="104"/>
    </location>
</feature>